<dbReference type="EMBL" id="MLIH01000027">
    <property type="protein sequence ID" value="OHU08785.1"/>
    <property type="molecule type" value="Genomic_DNA"/>
</dbReference>
<dbReference type="RefSeq" id="WP_070911302.1">
    <property type="nucleotide sequence ID" value="NZ_MLIC01000003.1"/>
</dbReference>
<evidence type="ECO:0000313" key="1">
    <source>
        <dbReference type="EMBL" id="OHU08785.1"/>
    </source>
</evidence>
<gene>
    <name evidence="1" type="ORF">BKG73_17365</name>
</gene>
<comment type="caution">
    <text evidence="1">The sequence shown here is derived from an EMBL/GenBank/DDBJ whole genome shotgun (WGS) entry which is preliminary data.</text>
</comment>
<evidence type="ECO:0000313" key="2">
    <source>
        <dbReference type="Proteomes" id="UP000179621"/>
    </source>
</evidence>
<protein>
    <submittedName>
        <fullName evidence="1">Uncharacterized protein</fullName>
    </submittedName>
</protein>
<proteinExistence type="predicted"/>
<sequence>MTDYQELRDRFIHYLTVDSETTDRRKRDYNAAIFDAQEGWACWSRTDLFMVLAKFDKAVKSLAAGGR</sequence>
<accession>A0ABX3BYG8</accession>
<dbReference type="Proteomes" id="UP000179621">
    <property type="component" value="Unassembled WGS sequence"/>
</dbReference>
<reference evidence="1 2" key="1">
    <citation type="submission" date="2016-10" db="EMBL/GenBank/DDBJ databases">
        <title>Evaluation of Human, Animal and Environmental Mycobacterium chelonae Isolates by Core Genome Phylogenomic Analysis, Targeted Gene Comparison, and Anti-microbial Susceptibility Patterns: A Tale of Mistaken Identities.</title>
        <authorList>
            <person name="Fogelson S.B."/>
            <person name="Camus A.C."/>
            <person name="Lorenz W."/>
            <person name="Vasireddy R."/>
            <person name="Vasireddy S."/>
            <person name="Smith T."/>
            <person name="Brown-Elliott B.A."/>
            <person name="Wallace R.J.Jr."/>
            <person name="Hasan N.A."/>
            <person name="Reischl U."/>
            <person name="Sanchez S."/>
        </authorList>
    </citation>
    <scope>NUCLEOTIDE SEQUENCE [LARGE SCALE GENOMIC DNA]</scope>
    <source>
        <strain evidence="1 2">8528</strain>
    </source>
</reference>
<name>A0ABX3BYG8_9MYCO</name>
<organism evidence="1 2">
    <name type="scientific">Mycobacteroides saopaulense</name>
    <dbReference type="NCBI Taxonomy" id="1578165"/>
    <lineage>
        <taxon>Bacteria</taxon>
        <taxon>Bacillati</taxon>
        <taxon>Actinomycetota</taxon>
        <taxon>Actinomycetes</taxon>
        <taxon>Mycobacteriales</taxon>
        <taxon>Mycobacteriaceae</taxon>
        <taxon>Mycobacteroides</taxon>
    </lineage>
</organism>
<keyword evidence="2" id="KW-1185">Reference proteome</keyword>